<evidence type="ECO:0000313" key="3">
    <source>
        <dbReference type="EMBL" id="QCX37730.1"/>
    </source>
</evidence>
<dbReference type="PANTHER" id="PTHR47756">
    <property type="entry name" value="BLL6612 PROTEIN-RELATED"/>
    <property type="match status" value="1"/>
</dbReference>
<name>A0A5B7TNE4_9FLAO</name>
<dbReference type="AlphaFoldDB" id="A0A5B7TNE4"/>
<dbReference type="Pfam" id="PF04542">
    <property type="entry name" value="Sigma70_r2"/>
    <property type="match status" value="1"/>
</dbReference>
<dbReference type="KEGG" id="fbe:FF125_04510"/>
<dbReference type="GO" id="GO:0003700">
    <property type="term" value="F:DNA-binding transcription factor activity"/>
    <property type="evidence" value="ECO:0007669"/>
    <property type="project" value="InterPro"/>
</dbReference>
<dbReference type="OrthoDB" id="9780299at2"/>
<dbReference type="GO" id="GO:0006352">
    <property type="term" value="P:DNA-templated transcription initiation"/>
    <property type="evidence" value="ECO:0007669"/>
    <property type="project" value="InterPro"/>
</dbReference>
<dbReference type="SUPFAM" id="SSF88659">
    <property type="entry name" value="Sigma3 and sigma4 domains of RNA polymerase sigma factors"/>
    <property type="match status" value="1"/>
</dbReference>
<protein>
    <submittedName>
        <fullName evidence="3">RNA polymerase subunit sigma</fullName>
    </submittedName>
</protein>
<evidence type="ECO:0000259" key="2">
    <source>
        <dbReference type="Pfam" id="PF20239"/>
    </source>
</evidence>
<dbReference type="InterPro" id="IPR046531">
    <property type="entry name" value="DUF6596"/>
</dbReference>
<reference evidence="3 4" key="1">
    <citation type="submission" date="2019-05" db="EMBL/GenBank/DDBJ databases">
        <title>Algicella ahnfeltiae gen. nov., sp. nov., a novel marine bacterium of the family Flavobacteriaceae isolated from a red alga.</title>
        <authorList>
            <person name="Nedashkovskaya O.I."/>
            <person name="Kukhlevskiy A.D."/>
            <person name="Kim S.-G."/>
            <person name="Zhukova N.V."/>
            <person name="Mikhailov V.V."/>
        </authorList>
    </citation>
    <scope>NUCLEOTIDE SEQUENCE [LARGE SCALE GENOMIC DNA]</scope>
    <source>
        <strain evidence="3 4">10Alg115</strain>
    </source>
</reference>
<proteinExistence type="predicted"/>
<dbReference type="InterPro" id="IPR013325">
    <property type="entry name" value="RNA_pol_sigma_r2"/>
</dbReference>
<dbReference type="EMBL" id="CP040749">
    <property type="protein sequence ID" value="QCX37730.1"/>
    <property type="molecule type" value="Genomic_DNA"/>
</dbReference>
<evidence type="ECO:0000259" key="1">
    <source>
        <dbReference type="Pfam" id="PF04542"/>
    </source>
</evidence>
<keyword evidence="4" id="KW-1185">Reference proteome</keyword>
<dbReference type="InterPro" id="IPR007627">
    <property type="entry name" value="RNA_pol_sigma70_r2"/>
</dbReference>
<dbReference type="SUPFAM" id="SSF88946">
    <property type="entry name" value="Sigma2 domain of RNA polymerase sigma factors"/>
    <property type="match status" value="1"/>
</dbReference>
<accession>A0A5B7TNE4</accession>
<dbReference type="RefSeq" id="WP_138948657.1">
    <property type="nucleotide sequence ID" value="NZ_CP040749.1"/>
</dbReference>
<evidence type="ECO:0000313" key="4">
    <source>
        <dbReference type="Proteomes" id="UP000306229"/>
    </source>
</evidence>
<dbReference type="Proteomes" id="UP000306229">
    <property type="component" value="Chromosome"/>
</dbReference>
<feature type="domain" description="DUF6596" evidence="2">
    <location>
        <begin position="184"/>
        <end position="284"/>
    </location>
</feature>
<dbReference type="PANTHER" id="PTHR47756:SF2">
    <property type="entry name" value="BLL6612 PROTEIN"/>
    <property type="match status" value="1"/>
</dbReference>
<dbReference type="InterPro" id="IPR013324">
    <property type="entry name" value="RNA_pol_sigma_r3/r4-like"/>
</dbReference>
<dbReference type="Gene3D" id="1.10.1740.10">
    <property type="match status" value="1"/>
</dbReference>
<dbReference type="Pfam" id="PF20239">
    <property type="entry name" value="DUF6596"/>
    <property type="match status" value="1"/>
</dbReference>
<feature type="domain" description="RNA polymerase sigma-70 region 2" evidence="1">
    <location>
        <begin position="10"/>
        <end position="77"/>
    </location>
</feature>
<gene>
    <name evidence="3" type="ORF">FF125_04510</name>
</gene>
<organism evidence="3 4">
    <name type="scientific">Aureibaculum algae</name>
    <dbReference type="NCBI Taxonomy" id="2584122"/>
    <lineage>
        <taxon>Bacteria</taxon>
        <taxon>Pseudomonadati</taxon>
        <taxon>Bacteroidota</taxon>
        <taxon>Flavobacteriia</taxon>
        <taxon>Flavobacteriales</taxon>
        <taxon>Flavobacteriaceae</taxon>
        <taxon>Aureibaculum</taxon>
    </lineage>
</organism>
<sequence>MQEKELIPQLFKTEYRKIISVLCKLFGIVHIEIAEDIANDTFLLASETWGLKGIPENPTAWLYTVAKNKTRDHFKRTKIFNEKVATELKNTQSISHEIELDLSEENINDSQLRMLFAVCNPINSNESQITLALKILCSFGIDEIANALLSSKETINKRLYRAKKTLRENNVDLSFPSNSDLEKRLDNVLSILYLLFNEGYYSSTSTNTIRKELCLEAMRLLYLLTENDKTNVPKANALMALFCFHTSRFDARFDQIGQQVMYKEQDKNQWNSELIEKGETYLNISAKGNQISKYHLEAGIAFWHTRKKVVEKEKWNSILQLYNRLLQIEYSPITALNRTYALAMAENKEIALKQALKIDLKQNHLYHSLLAELYSEIDKQKQIEHLNLALKLTKNEKDSILLEHKLKKARG</sequence>